<dbReference type="Proteomes" id="UP000032142">
    <property type="component" value="Unassembled WGS sequence"/>
</dbReference>
<reference evidence="2" key="1">
    <citation type="submission" date="2014-09" db="EMBL/GenBank/DDBJ databases">
        <authorList>
            <person name="Mudge J."/>
            <person name="Ramaraj T."/>
            <person name="Lindquist I.E."/>
            <person name="Bharti A.K."/>
            <person name="Sundararajan A."/>
            <person name="Cameron C.T."/>
            <person name="Woodward J.E."/>
            <person name="May G.D."/>
            <person name="Brubaker C."/>
            <person name="Broadhvest J."/>
            <person name="Wilkins T.A."/>
        </authorList>
    </citation>
    <scope>NUCLEOTIDE SEQUENCE</scope>
    <source>
        <strain evidence="2">cv. AKA8401</strain>
    </source>
</reference>
<dbReference type="EMBL" id="KN440886">
    <property type="protein sequence ID" value="KHG27378.1"/>
    <property type="molecule type" value="Genomic_DNA"/>
</dbReference>
<sequence>MGEKYGLEMALFRPHRQRHRMLRIYHRAWHTDVCLGHVGIQYEAHGCVPAHVHTRGSHGQITCPCARPCVTHG</sequence>
<gene>
    <name evidence="1" type="ORF">F383_34719</name>
</gene>
<protein>
    <submittedName>
        <fullName evidence="1">Uncharacterized protein</fullName>
    </submittedName>
</protein>
<proteinExistence type="predicted"/>
<dbReference type="AlphaFoldDB" id="A0A0B0PLP8"/>
<name>A0A0B0PLP8_GOSAR</name>
<organism evidence="1 2">
    <name type="scientific">Gossypium arboreum</name>
    <name type="common">Tree cotton</name>
    <name type="synonym">Gossypium nanking</name>
    <dbReference type="NCBI Taxonomy" id="29729"/>
    <lineage>
        <taxon>Eukaryota</taxon>
        <taxon>Viridiplantae</taxon>
        <taxon>Streptophyta</taxon>
        <taxon>Embryophyta</taxon>
        <taxon>Tracheophyta</taxon>
        <taxon>Spermatophyta</taxon>
        <taxon>Magnoliopsida</taxon>
        <taxon>eudicotyledons</taxon>
        <taxon>Gunneridae</taxon>
        <taxon>Pentapetalae</taxon>
        <taxon>rosids</taxon>
        <taxon>malvids</taxon>
        <taxon>Malvales</taxon>
        <taxon>Malvaceae</taxon>
        <taxon>Malvoideae</taxon>
        <taxon>Gossypium</taxon>
    </lineage>
</organism>
<evidence type="ECO:0000313" key="2">
    <source>
        <dbReference type="Proteomes" id="UP000032142"/>
    </source>
</evidence>
<evidence type="ECO:0000313" key="1">
    <source>
        <dbReference type="EMBL" id="KHG27378.1"/>
    </source>
</evidence>
<accession>A0A0B0PLP8</accession>
<keyword evidence="2" id="KW-1185">Reference proteome</keyword>